<dbReference type="SUPFAM" id="SSF57756">
    <property type="entry name" value="Retrovirus zinc finger-like domains"/>
    <property type="match status" value="1"/>
</dbReference>
<keyword evidence="5" id="KW-0548">Nucleotidyltransferase</keyword>
<evidence type="ECO:0000313" key="5">
    <source>
        <dbReference type="EMBL" id="GEU44483.1"/>
    </source>
</evidence>
<evidence type="ECO:0000256" key="1">
    <source>
        <dbReference type="PROSITE-ProRule" id="PRU00047"/>
    </source>
</evidence>
<dbReference type="InterPro" id="IPR036875">
    <property type="entry name" value="Znf_CCHC_sf"/>
</dbReference>
<dbReference type="Gene3D" id="4.10.60.10">
    <property type="entry name" value="Zinc finger, CCHC-type"/>
    <property type="match status" value="1"/>
</dbReference>
<accession>A0A699GSH9</accession>
<dbReference type="GO" id="GO:0003964">
    <property type="term" value="F:RNA-directed DNA polymerase activity"/>
    <property type="evidence" value="ECO:0007669"/>
    <property type="project" value="UniProtKB-KW"/>
</dbReference>
<dbReference type="SUPFAM" id="SSF53098">
    <property type="entry name" value="Ribonuclease H-like"/>
    <property type="match status" value="2"/>
</dbReference>
<keyword evidence="1" id="KW-0863">Zinc-finger</keyword>
<keyword evidence="5" id="KW-0808">Transferase</keyword>
<organism evidence="5">
    <name type="scientific">Tanacetum cinerariifolium</name>
    <name type="common">Dalmatian daisy</name>
    <name type="synonym">Chrysanthemum cinerariifolium</name>
    <dbReference type="NCBI Taxonomy" id="118510"/>
    <lineage>
        <taxon>Eukaryota</taxon>
        <taxon>Viridiplantae</taxon>
        <taxon>Streptophyta</taxon>
        <taxon>Embryophyta</taxon>
        <taxon>Tracheophyta</taxon>
        <taxon>Spermatophyta</taxon>
        <taxon>Magnoliopsida</taxon>
        <taxon>eudicotyledons</taxon>
        <taxon>Gunneridae</taxon>
        <taxon>Pentapetalae</taxon>
        <taxon>asterids</taxon>
        <taxon>campanulids</taxon>
        <taxon>Asterales</taxon>
        <taxon>Asteraceae</taxon>
        <taxon>Asteroideae</taxon>
        <taxon>Anthemideae</taxon>
        <taxon>Anthemidinae</taxon>
        <taxon>Tanacetum</taxon>
    </lineage>
</organism>
<reference evidence="5" key="1">
    <citation type="journal article" date="2019" name="Sci. Rep.">
        <title>Draft genome of Tanacetum cinerariifolium, the natural source of mosquito coil.</title>
        <authorList>
            <person name="Yamashiro T."/>
            <person name="Shiraishi A."/>
            <person name="Satake H."/>
            <person name="Nakayama K."/>
        </authorList>
    </citation>
    <scope>NUCLEOTIDE SEQUENCE</scope>
</reference>
<dbReference type="InterPro" id="IPR012337">
    <property type="entry name" value="RNaseH-like_sf"/>
</dbReference>
<keyword evidence="1" id="KW-0862">Zinc</keyword>
<dbReference type="Gene3D" id="3.30.420.10">
    <property type="entry name" value="Ribonuclease H-like superfamily/Ribonuclease H"/>
    <property type="match status" value="1"/>
</dbReference>
<dbReference type="PANTHER" id="PTHR48475">
    <property type="entry name" value="RIBONUCLEASE H"/>
    <property type="match status" value="1"/>
</dbReference>
<feature type="region of interest" description="Disordered" evidence="2">
    <location>
        <begin position="1479"/>
        <end position="1505"/>
    </location>
</feature>
<dbReference type="Pfam" id="PF00665">
    <property type="entry name" value="rve"/>
    <property type="match status" value="1"/>
</dbReference>
<sequence length="1548" mass="175863">MLNSTLIGSARVWNNSKQETPIVIKAEVEGHFIHRISPSPYNGIIDRPSLRKIQAVPSIAHGMLKFPVERGIVMIRDNIVIPAECRMIAETQNVLPPIEPTATEGIKVAIHLERMSVPRPYSQHVRNQSLFEKSRSSDEALIISNIERSLKPKRKVGELKHILIQIHEKVTPLLQNPQKVCKKSNLQWITEAEREFQSMKKCIAKLPMVTAPKPKEELMMYLCAAREAKFELEAFDITYRPRTSIRGQILADFIAERPDEEGPSMEVQAEEAIHEPWTLFTDGSSCLEGSGAGLILTSPEGEEFTYVLRFKFDASNNEVEYKALVAGLRIAEQIDPFPEAQGKLMFLIIAVDYFTKWIKAKPVATITGSQIKKFVWDNIICRFGLPGEIISDKGKQFRDNSFKDWCEKLNIKQRFASVKHRQINGQVERANRNLREGIKARLGKDNRNWVVEVPHVLWAHLTMIKTRNEDTPFSFTYGTEAVIPVEIGMPSIRCAEVNQAENDEGLLLNLDILKERRQKVAVREARNKAKMEKYYNAKVCSTSFCLGDFVYRSNEASHANKSRKLGPKWEGPHEVVEALSNGAYKLRNRSEDVLPRTPRKYSELTLVKAIQADCDVKETNIIHKGLPPKVYALGRQISFATGTTRTYTLGANGSNSRKQRTVICYNCKEEGHMSKQCTKAKRKQDDAWFKVKVLLKTSKRKVWKPTSKVFTKTGYTWRPTGRTFTIIENACPLTRITTTIEVPYRKPAALETDTPKPVVTLVYSRKPRKSKTNVPVSKPKIIKSITANNKEPSTVKFRNDRVEKIMGYGDYQIGNVTISKVYYVEGLGHNLFSVGQLCDSNLEVAFCQHTYFIRNLEGVDLLTGSQGNNLYTLSLRDMMAFNPICLLSKASKTKSWLWHRPRTWESYNQKLILVFSLALHLQRNHFEFTTDVLDESLKQLVHEMTPATISSGLVPNPPPSTLFVPPSRTDWDLLFQPMFNELITPSPSVDLPAPEVIASIAEVVAPKPAASIGSPSSTTIDQDAPSPSNSQTTPETQSLIIRNDVEDETHELDVAHINNDPFFGISILDNIFEASFSLDVIPTIVHTAAPNSEHELNEFKRLKVWELVLRPDKLMVITLKWIYKLKLDELGGILKNKARLVAHGYRQEERIDFEESFALVARHEAIRIFLSLAAHINMIFYQMDVNTTFCEKKFMSANRYEISIDELKIMMQSYFERMNQQREQEALLAGQREQELRGQEQAAQEKEESPQSSDFRQLIGENFKVIHKKSSISLNNMSQISSVILIALDLPTKEPEYSLSMWEEHLSTIPKLELDKVIKSSVENHVSILSESEVTSDNESECDVPVNDESSPIFTTFSNPLFDCNDDFTSSDDESLSNEDGIEEANFDLKEEIRLVENLVYDNSFQRPPKELNVEITDVVVEFLSPSHIPIEDSNSQIEKIDLFLDTDDLMPPGSENDDYDSEGDIHFLEELLSNDTPPLLENESSNFDHHDDLSFPRPPPEPPDVEVLFDFEPDTGVLTSKMVKFISEHYVLMPNILPTLSPLIPFV</sequence>
<dbReference type="EMBL" id="BKCJ010001852">
    <property type="protein sequence ID" value="GEU44483.1"/>
    <property type="molecule type" value="Genomic_DNA"/>
</dbReference>
<dbReference type="InterPro" id="IPR013103">
    <property type="entry name" value="RVT_2"/>
</dbReference>
<evidence type="ECO:0000259" key="4">
    <source>
        <dbReference type="PROSITE" id="PS50994"/>
    </source>
</evidence>
<name>A0A699GSH9_TANCI</name>
<dbReference type="PROSITE" id="PS50994">
    <property type="entry name" value="INTEGRASE"/>
    <property type="match status" value="1"/>
</dbReference>
<protein>
    <submittedName>
        <fullName evidence="5">Reverse transcriptase domain-containing protein</fullName>
    </submittedName>
</protein>
<feature type="compositionally biased region" description="Polar residues" evidence="2">
    <location>
        <begin position="1013"/>
        <end position="1037"/>
    </location>
</feature>
<dbReference type="GO" id="GO:0008270">
    <property type="term" value="F:zinc ion binding"/>
    <property type="evidence" value="ECO:0007669"/>
    <property type="project" value="UniProtKB-KW"/>
</dbReference>
<feature type="domain" description="Integrase catalytic" evidence="4">
    <location>
        <begin position="295"/>
        <end position="492"/>
    </location>
</feature>
<dbReference type="InterPro" id="IPR001584">
    <property type="entry name" value="Integrase_cat-core"/>
</dbReference>
<dbReference type="GO" id="GO:0015074">
    <property type="term" value="P:DNA integration"/>
    <property type="evidence" value="ECO:0007669"/>
    <property type="project" value="InterPro"/>
</dbReference>
<dbReference type="SMART" id="SM00343">
    <property type="entry name" value="ZnF_C2HC"/>
    <property type="match status" value="1"/>
</dbReference>
<dbReference type="Pfam" id="PF07727">
    <property type="entry name" value="RVT_2"/>
    <property type="match status" value="1"/>
</dbReference>
<feature type="region of interest" description="Disordered" evidence="2">
    <location>
        <begin position="1011"/>
        <end position="1037"/>
    </location>
</feature>
<proteinExistence type="predicted"/>
<dbReference type="PANTHER" id="PTHR48475:SF2">
    <property type="entry name" value="RIBONUCLEASE H"/>
    <property type="match status" value="1"/>
</dbReference>
<keyword evidence="5" id="KW-0695">RNA-directed DNA polymerase</keyword>
<evidence type="ECO:0000259" key="3">
    <source>
        <dbReference type="PROSITE" id="PS50158"/>
    </source>
</evidence>
<keyword evidence="1" id="KW-0479">Metal-binding</keyword>
<feature type="compositionally biased region" description="Basic and acidic residues" evidence="2">
    <location>
        <begin position="1232"/>
        <end position="1249"/>
    </location>
</feature>
<dbReference type="PROSITE" id="PS50158">
    <property type="entry name" value="ZF_CCHC"/>
    <property type="match status" value="1"/>
</dbReference>
<dbReference type="Pfam" id="PF00098">
    <property type="entry name" value="zf-CCHC"/>
    <property type="match status" value="1"/>
</dbReference>
<dbReference type="GO" id="GO:0003676">
    <property type="term" value="F:nucleic acid binding"/>
    <property type="evidence" value="ECO:0007669"/>
    <property type="project" value="InterPro"/>
</dbReference>
<feature type="domain" description="CCHC-type" evidence="3">
    <location>
        <begin position="664"/>
        <end position="679"/>
    </location>
</feature>
<evidence type="ECO:0000256" key="2">
    <source>
        <dbReference type="SAM" id="MobiDB-lite"/>
    </source>
</evidence>
<gene>
    <name evidence="5" type="ORF">Tci_016461</name>
</gene>
<dbReference type="InterPro" id="IPR036397">
    <property type="entry name" value="RNaseH_sf"/>
</dbReference>
<feature type="region of interest" description="Disordered" evidence="2">
    <location>
        <begin position="1230"/>
        <end position="1253"/>
    </location>
</feature>
<dbReference type="InterPro" id="IPR054722">
    <property type="entry name" value="PolX-like_BBD"/>
</dbReference>
<feature type="region of interest" description="Disordered" evidence="2">
    <location>
        <begin position="1330"/>
        <end position="1349"/>
    </location>
</feature>
<dbReference type="InterPro" id="IPR001878">
    <property type="entry name" value="Znf_CCHC"/>
</dbReference>
<dbReference type="Pfam" id="PF22936">
    <property type="entry name" value="Pol_BBD"/>
    <property type="match status" value="1"/>
</dbReference>
<comment type="caution">
    <text evidence="5">The sequence shown here is derived from an EMBL/GenBank/DDBJ whole genome shotgun (WGS) entry which is preliminary data.</text>
</comment>